<dbReference type="InterPro" id="IPR002921">
    <property type="entry name" value="Fungal_lipase-type"/>
</dbReference>
<dbReference type="GO" id="GO:0004806">
    <property type="term" value="F:triacylglycerol lipase activity"/>
    <property type="evidence" value="ECO:0007669"/>
    <property type="project" value="UniProtKB-EC"/>
</dbReference>
<evidence type="ECO:0000256" key="18">
    <source>
        <dbReference type="ARBA" id="ARBA00029828"/>
    </source>
</evidence>
<evidence type="ECO:0000256" key="6">
    <source>
        <dbReference type="ARBA" id="ARBA00013279"/>
    </source>
</evidence>
<keyword evidence="8" id="KW-0967">Endosome</keyword>
<evidence type="ECO:0000259" key="21">
    <source>
        <dbReference type="Pfam" id="PF01764"/>
    </source>
</evidence>
<evidence type="ECO:0000256" key="8">
    <source>
        <dbReference type="ARBA" id="ARBA00022753"/>
    </source>
</evidence>
<keyword evidence="12 20" id="KW-1133">Transmembrane helix</keyword>
<evidence type="ECO:0000256" key="16">
    <source>
        <dbReference type="ARBA" id="ARBA00023180"/>
    </source>
</evidence>
<dbReference type="Gene3D" id="3.40.50.1820">
    <property type="entry name" value="alpha/beta hydrolase"/>
    <property type="match status" value="1"/>
</dbReference>
<evidence type="ECO:0000256" key="3">
    <source>
        <dbReference type="ARBA" id="ARBA00004343"/>
    </source>
</evidence>
<keyword evidence="16" id="KW-0325">Glycoprotein</keyword>
<keyword evidence="14" id="KW-0443">Lipid metabolism</keyword>
<dbReference type="Pfam" id="PF01764">
    <property type="entry name" value="Lipase_3"/>
    <property type="match status" value="1"/>
</dbReference>
<comment type="subunit">
    <text evidence="5">Binds to both phosphatidylinositol (PI) and phosphatidylinositol 3,5-bisphosphate (PIP2).</text>
</comment>
<dbReference type="PANTHER" id="PTHR47175:SF2">
    <property type="entry name" value="LIPASE ATG15-RELATED"/>
    <property type="match status" value="1"/>
</dbReference>
<dbReference type="GO" id="GO:0034496">
    <property type="term" value="P:multivesicular body membrane disassembly"/>
    <property type="evidence" value="ECO:0007669"/>
    <property type="project" value="TreeGrafter"/>
</dbReference>
<dbReference type="EMBL" id="LSSL01004139">
    <property type="protein sequence ID" value="OLY79721.1"/>
    <property type="molecule type" value="Genomic_DNA"/>
</dbReference>
<name>A0A1R0GS46_9FUNG</name>
<dbReference type="GO" id="GO:0004620">
    <property type="term" value="F:phospholipase activity"/>
    <property type="evidence" value="ECO:0007669"/>
    <property type="project" value="TreeGrafter"/>
</dbReference>
<dbReference type="Proteomes" id="UP000187455">
    <property type="component" value="Unassembled WGS sequence"/>
</dbReference>
<dbReference type="InterPro" id="IPR050805">
    <property type="entry name" value="ATG15_Lipase"/>
</dbReference>
<keyword evidence="15 20" id="KW-0472">Membrane</keyword>
<feature type="domain" description="Fungal lipase-type" evidence="21">
    <location>
        <begin position="431"/>
        <end position="460"/>
    </location>
</feature>
<dbReference type="GO" id="GO:0046461">
    <property type="term" value="P:neutral lipid catabolic process"/>
    <property type="evidence" value="ECO:0007669"/>
    <property type="project" value="TreeGrafter"/>
</dbReference>
<dbReference type="OrthoDB" id="58570at2759"/>
<keyword evidence="13" id="KW-0072">Autophagy</keyword>
<evidence type="ECO:0000256" key="12">
    <source>
        <dbReference type="ARBA" id="ARBA00022989"/>
    </source>
</evidence>
<dbReference type="GO" id="GO:0034727">
    <property type="term" value="P:piecemeal microautophagy of the nucleus"/>
    <property type="evidence" value="ECO:0007669"/>
    <property type="project" value="TreeGrafter"/>
</dbReference>
<evidence type="ECO:0000256" key="13">
    <source>
        <dbReference type="ARBA" id="ARBA00023006"/>
    </source>
</evidence>
<comment type="function">
    <text evidence="17">Lipase which is essential for lysis of subvacuolar cytoplasm to vacuole targeted bodies and intravacuolar autophagic bodies. Involved in the lysis of intravacuolar multivesicular body (MVB) vesicles. The intravacuolar membrane disintegration by ATG15 is critical to life span extension.</text>
</comment>
<evidence type="ECO:0000256" key="20">
    <source>
        <dbReference type="SAM" id="Phobius"/>
    </source>
</evidence>
<feature type="transmembrane region" description="Helical" evidence="20">
    <location>
        <begin position="32"/>
        <end position="58"/>
    </location>
</feature>
<comment type="caution">
    <text evidence="22">The sequence shown here is derived from an EMBL/GenBank/DDBJ whole genome shotgun (WGS) entry which is preliminary data.</text>
</comment>
<comment type="catalytic activity">
    <reaction evidence="1">
        <text>a triacylglycerol + H2O = a diacylglycerol + a fatty acid + H(+)</text>
        <dbReference type="Rhea" id="RHEA:12044"/>
        <dbReference type="ChEBI" id="CHEBI:15377"/>
        <dbReference type="ChEBI" id="CHEBI:15378"/>
        <dbReference type="ChEBI" id="CHEBI:17855"/>
        <dbReference type="ChEBI" id="CHEBI:18035"/>
        <dbReference type="ChEBI" id="CHEBI:28868"/>
        <dbReference type="EC" id="3.1.1.3"/>
    </reaction>
</comment>
<feature type="compositionally biased region" description="Polar residues" evidence="19">
    <location>
        <begin position="1"/>
        <end position="12"/>
    </location>
</feature>
<dbReference type="InterPro" id="IPR029058">
    <property type="entry name" value="AB_hydrolase_fold"/>
</dbReference>
<evidence type="ECO:0000256" key="5">
    <source>
        <dbReference type="ARBA" id="ARBA00011137"/>
    </source>
</evidence>
<reference evidence="22 23" key="1">
    <citation type="journal article" date="2016" name="Mol. Biol. Evol.">
        <title>Genome-Wide Survey of Gut Fungi (Harpellales) Reveals the First Horizontally Transferred Ubiquitin Gene from a Mosquito Host.</title>
        <authorList>
            <person name="Wang Y."/>
            <person name="White M.M."/>
            <person name="Kvist S."/>
            <person name="Moncalvo J.M."/>
        </authorList>
    </citation>
    <scope>NUCLEOTIDE SEQUENCE [LARGE SCALE GENOMIC DNA]</scope>
    <source>
        <strain evidence="22 23">ALG-7-W6</strain>
    </source>
</reference>
<dbReference type="PANTHER" id="PTHR47175">
    <property type="entry name" value="LIPASE ATG15-RELATED"/>
    <property type="match status" value="1"/>
</dbReference>
<organism evidence="22 23">
    <name type="scientific">Smittium mucronatum</name>
    <dbReference type="NCBI Taxonomy" id="133383"/>
    <lineage>
        <taxon>Eukaryota</taxon>
        <taxon>Fungi</taxon>
        <taxon>Fungi incertae sedis</taxon>
        <taxon>Zoopagomycota</taxon>
        <taxon>Kickxellomycotina</taxon>
        <taxon>Harpellomycetes</taxon>
        <taxon>Harpellales</taxon>
        <taxon>Legeriomycetaceae</taxon>
        <taxon>Smittium</taxon>
    </lineage>
</organism>
<dbReference type="GO" id="GO:0032585">
    <property type="term" value="C:multivesicular body membrane"/>
    <property type="evidence" value="ECO:0007669"/>
    <property type="project" value="UniProtKB-SubCell"/>
</dbReference>
<proteinExistence type="inferred from homology"/>
<comment type="subcellular location">
    <subcellularLocation>
        <location evidence="3">Endosome</location>
        <location evidence="3">Multivesicular body membrane</location>
        <topology evidence="3">Single-pass type II membrane protein</topology>
    </subcellularLocation>
    <subcellularLocation>
        <location evidence="2">Prevacuolar compartment membrane</location>
        <topology evidence="2">Single-pass type II membrane protein</topology>
    </subcellularLocation>
</comment>
<evidence type="ECO:0000256" key="17">
    <source>
        <dbReference type="ARBA" id="ARBA00024663"/>
    </source>
</evidence>
<feature type="region of interest" description="Disordered" evidence="19">
    <location>
        <begin position="1"/>
        <end position="22"/>
    </location>
</feature>
<evidence type="ECO:0000256" key="7">
    <source>
        <dbReference type="ARBA" id="ARBA00022692"/>
    </source>
</evidence>
<protein>
    <recommendedName>
        <fullName evidence="6">triacylglycerol lipase</fullName>
        <ecNumber evidence="6">3.1.1.3</ecNumber>
    </recommendedName>
    <alternativeName>
        <fullName evidence="18">Autophagy-related protein 15</fullName>
    </alternativeName>
</protein>
<accession>A0A1R0GS46</accession>
<evidence type="ECO:0000256" key="2">
    <source>
        <dbReference type="ARBA" id="ARBA00004270"/>
    </source>
</evidence>
<keyword evidence="10" id="KW-0442">Lipid degradation</keyword>
<evidence type="ECO:0000256" key="9">
    <source>
        <dbReference type="ARBA" id="ARBA00022801"/>
    </source>
</evidence>
<evidence type="ECO:0000313" key="22">
    <source>
        <dbReference type="EMBL" id="OLY79721.1"/>
    </source>
</evidence>
<dbReference type="GO" id="GO:0006660">
    <property type="term" value="P:phosphatidylserine catabolic process"/>
    <property type="evidence" value="ECO:0007669"/>
    <property type="project" value="TreeGrafter"/>
</dbReference>
<keyword evidence="7 20" id="KW-0812">Transmembrane</keyword>
<dbReference type="AlphaFoldDB" id="A0A1R0GS46"/>
<keyword evidence="11" id="KW-0735">Signal-anchor</keyword>
<sequence>MGTPSLQSNLQFPPTHKGQAPNKISRRKLSNFLSTFSVTRILSIFILSCVSFYCIFYSDSNFSKLIYSIRENLVSYDPALNGMSGLKLAEIYQQKVPTEEQYQNYIKFLSLKGITDPFTMYSSTSKVEDSESQYAKTFSQLKRWNLKTSKASNVNQDSKQDFNELYNIHLLKRNTNVNTINYPSNSLGTPNSNLSFKYQKLFDYADPQNFPFRHTDNQTTTYDPMCNKTSSFLFRMRKEFISSEIGKRSSYWDSSDIEKINLNNNMFDFDTKAKDPSRLSKKWKYDIESGLLIPDVSHKPTLLGFARMAANSYQPDMNDNWEDVGNDWSHKDFGWDSDGLRGYIYTSKPENIVIISFKGTSASAFSSGGKSTAPRDRFNDNRLFSCCCANVGFSWSTVCDCLIKDNKCDQKCLKNSLIDEDLYIYSAAKIVLETALRYPKSYIALTGHSLGGSIASLMGLAFGLPVITFEAPGEALAASRIGFPYPPPPTIMDRLPIWHIGHTADPIYTGTCNGPLSICNLGGYIMESKCHLGRKCVFDTVKYLGWSSDIRNHRILQVIYGVLEPWGQDRIKAPMPECQPLHDCKECGLWNFVNRD</sequence>
<evidence type="ECO:0000256" key="15">
    <source>
        <dbReference type="ARBA" id="ARBA00023136"/>
    </source>
</evidence>
<dbReference type="GO" id="GO:0005775">
    <property type="term" value="C:vacuolar lumen"/>
    <property type="evidence" value="ECO:0007669"/>
    <property type="project" value="TreeGrafter"/>
</dbReference>
<dbReference type="SUPFAM" id="SSF53474">
    <property type="entry name" value="alpha/beta-Hydrolases"/>
    <property type="match status" value="1"/>
</dbReference>
<keyword evidence="9" id="KW-0378">Hydrolase</keyword>
<evidence type="ECO:0000256" key="4">
    <source>
        <dbReference type="ARBA" id="ARBA00010701"/>
    </source>
</evidence>
<evidence type="ECO:0000256" key="14">
    <source>
        <dbReference type="ARBA" id="ARBA00023098"/>
    </source>
</evidence>
<gene>
    <name evidence="22" type="ORF">AYI68_g6202</name>
</gene>
<comment type="similarity">
    <text evidence="4">Belongs to the AB hydrolase superfamily. Lipase family.</text>
</comment>
<dbReference type="EC" id="3.1.1.3" evidence="6"/>
<dbReference type="STRING" id="133383.A0A1R0GS46"/>
<evidence type="ECO:0000256" key="1">
    <source>
        <dbReference type="ARBA" id="ARBA00001024"/>
    </source>
</evidence>
<evidence type="ECO:0000313" key="23">
    <source>
        <dbReference type="Proteomes" id="UP000187455"/>
    </source>
</evidence>
<evidence type="ECO:0000256" key="10">
    <source>
        <dbReference type="ARBA" id="ARBA00022963"/>
    </source>
</evidence>
<keyword evidence="23" id="KW-1185">Reference proteome</keyword>
<evidence type="ECO:0000256" key="19">
    <source>
        <dbReference type="SAM" id="MobiDB-lite"/>
    </source>
</evidence>
<evidence type="ECO:0000256" key="11">
    <source>
        <dbReference type="ARBA" id="ARBA00022968"/>
    </source>
</evidence>